<comment type="caution">
    <text evidence="1">The sequence shown here is derived from an EMBL/GenBank/DDBJ whole genome shotgun (WGS) entry which is preliminary data.</text>
</comment>
<evidence type="ECO:0000313" key="1">
    <source>
        <dbReference type="EMBL" id="MPN19723.1"/>
    </source>
</evidence>
<accession>A0A645G710</accession>
<organism evidence="1">
    <name type="scientific">bioreactor metagenome</name>
    <dbReference type="NCBI Taxonomy" id="1076179"/>
    <lineage>
        <taxon>unclassified sequences</taxon>
        <taxon>metagenomes</taxon>
        <taxon>ecological metagenomes</taxon>
    </lineage>
</organism>
<protein>
    <submittedName>
        <fullName evidence="1">Uncharacterized protein</fullName>
    </submittedName>
</protein>
<reference evidence="1" key="1">
    <citation type="submission" date="2019-08" db="EMBL/GenBank/DDBJ databases">
        <authorList>
            <person name="Kucharzyk K."/>
            <person name="Murdoch R.W."/>
            <person name="Higgins S."/>
            <person name="Loffler F."/>
        </authorList>
    </citation>
    <scope>NUCLEOTIDE SEQUENCE</scope>
</reference>
<dbReference type="AlphaFoldDB" id="A0A645G710"/>
<sequence length="38" mass="4036">MDVYAGNAFEKNHNGIGGYEAPDGNTFTLPFDDIGKCG</sequence>
<dbReference type="EMBL" id="VSSQ01067330">
    <property type="protein sequence ID" value="MPN19723.1"/>
    <property type="molecule type" value="Genomic_DNA"/>
</dbReference>
<name>A0A645G710_9ZZZZ</name>
<gene>
    <name evidence="1" type="ORF">SDC9_167095</name>
</gene>
<proteinExistence type="predicted"/>